<evidence type="ECO:0000256" key="9">
    <source>
        <dbReference type="HAMAP-Rule" id="MF_00096"/>
    </source>
</evidence>
<dbReference type="KEGG" id="hhk:HH1059_14490"/>
<dbReference type="HAMAP" id="MF_00096">
    <property type="entry name" value="MutS"/>
    <property type="match status" value="1"/>
</dbReference>
<dbReference type="NCBIfam" id="NF003810">
    <property type="entry name" value="PRK05399.1"/>
    <property type="match status" value="1"/>
</dbReference>
<dbReference type="Pfam" id="PF05192">
    <property type="entry name" value="MutS_III"/>
    <property type="match status" value="1"/>
</dbReference>
<comment type="similarity">
    <text evidence="1 9 10">Belongs to the DNA mismatch repair MutS family.</text>
</comment>
<dbReference type="GO" id="GO:0006298">
    <property type="term" value="P:mismatch repair"/>
    <property type="evidence" value="ECO:0007669"/>
    <property type="project" value="UniProtKB-UniRule"/>
</dbReference>
<dbReference type="Gene3D" id="3.30.420.110">
    <property type="entry name" value="MutS, connector domain"/>
    <property type="match status" value="1"/>
</dbReference>
<feature type="domain" description="DNA mismatch repair proteins mutS family" evidence="12">
    <location>
        <begin position="703"/>
        <end position="719"/>
    </location>
</feature>
<evidence type="ECO:0000256" key="6">
    <source>
        <dbReference type="ARBA" id="ARBA00023125"/>
    </source>
</evidence>
<name>A0A0X8X9W1_HALHR</name>
<dbReference type="SUPFAM" id="SSF53150">
    <property type="entry name" value="DNA repair protein MutS, domain II"/>
    <property type="match status" value="1"/>
</dbReference>
<evidence type="ECO:0000256" key="10">
    <source>
        <dbReference type="RuleBase" id="RU003756"/>
    </source>
</evidence>
<dbReference type="SUPFAM" id="SSF55271">
    <property type="entry name" value="DNA repair protein MutS, domain I"/>
    <property type="match status" value="1"/>
</dbReference>
<dbReference type="InterPro" id="IPR017261">
    <property type="entry name" value="DNA_mismatch_repair_MutS/MSH"/>
</dbReference>
<dbReference type="CDD" id="cd03284">
    <property type="entry name" value="ABC_MutS1"/>
    <property type="match status" value="1"/>
</dbReference>
<dbReference type="GO" id="GO:0003684">
    <property type="term" value="F:damaged DNA binding"/>
    <property type="evidence" value="ECO:0007669"/>
    <property type="project" value="UniProtKB-UniRule"/>
</dbReference>
<dbReference type="FunFam" id="3.40.1170.10:FF:000001">
    <property type="entry name" value="DNA mismatch repair protein MutS"/>
    <property type="match status" value="1"/>
</dbReference>
<dbReference type="InterPro" id="IPR007861">
    <property type="entry name" value="DNA_mismatch_repair_MutS_clamp"/>
</dbReference>
<dbReference type="InterPro" id="IPR045076">
    <property type="entry name" value="MutS"/>
</dbReference>
<proteinExistence type="inferred from homology"/>
<dbReference type="FunFam" id="3.40.50.300:FF:000283">
    <property type="entry name" value="DNA mismatch repair protein MutS"/>
    <property type="match status" value="1"/>
</dbReference>
<feature type="binding site" evidence="9">
    <location>
        <begin position="629"/>
        <end position="636"/>
    </location>
    <ligand>
        <name>ATP</name>
        <dbReference type="ChEBI" id="CHEBI:30616"/>
    </ligand>
</feature>
<dbReference type="Gene3D" id="1.10.1420.10">
    <property type="match status" value="2"/>
</dbReference>
<evidence type="ECO:0000256" key="1">
    <source>
        <dbReference type="ARBA" id="ARBA00006271"/>
    </source>
</evidence>
<dbReference type="InterPro" id="IPR016151">
    <property type="entry name" value="DNA_mismatch_repair_MutS_N"/>
</dbReference>
<evidence type="ECO:0000313" key="13">
    <source>
        <dbReference type="EMBL" id="BAU58154.1"/>
    </source>
</evidence>
<dbReference type="SUPFAM" id="SSF48334">
    <property type="entry name" value="DNA repair protein MutS, domain III"/>
    <property type="match status" value="1"/>
</dbReference>
<evidence type="ECO:0000256" key="5">
    <source>
        <dbReference type="ARBA" id="ARBA00022840"/>
    </source>
</evidence>
<dbReference type="InterPro" id="IPR007696">
    <property type="entry name" value="DNA_mismatch_repair_MutS_core"/>
</dbReference>
<keyword evidence="7 9" id="KW-0234">DNA repair</keyword>
<dbReference type="FunFam" id="1.10.1420.10:FF:000002">
    <property type="entry name" value="DNA mismatch repair protein MutS"/>
    <property type="match status" value="1"/>
</dbReference>
<sequence>MAAQPNTSDPAANSSAHTPMMRQYWRIKGDYPNTLLFYRMGDFYELFYDDAQRAAKLLDITLTKRGESAGAPIPMAGVPIHSAESYLARLVRLGESVAICEQVGDPNTAKGPVDRQVVRVVTPGTLTEEALLEERSDNLLAAIAPGPRPTRDGNECSYGIATLELSSGRFTVLEVPSGEELEAELERLKPAELIYPDDDQTPIPQVDCVVQRRAPWHFELEPARRLLLRQFATHDLSGFGAEGLQAPIAAAGALLQYVNETQQASLPHVSGLSVESRSDAITIDAASRRNLEIERNLSGGTEHTLAAVIDSSITAMGGRLLRRWLQRPLRQREVVAERHAAVEALLNGGYTRLRQLLDGCADVERILARIALASARPRDLTGLRDALQRLPELQNLLSELHAERLQQLAEQASEHPQTLELLRSAVIDSPPATIRDGGVIADGYDSELDELRDLSRNADTFLADLELREREQSGIATLKVGFNRVHGYYIEVSRGQSDKVPEHFSRRQTLKGAERYITPELKRFEEKVLSARERALAREKALYEALISKIGEDLAQLQECAAALAELDALGTFAERAQALAYVRPELSNTPGLLIEAGRHPVVEHTLNGPFVPNDLCFDNQRRMLLITGPNMGGKSTYMRQTALIALLAYAGSFVPAKRAVLGPIDRIFTRIGAADDLASGRSTFMVEMTETANILHNATAESLVLMDEIGRGTSTFDGLALAWACAERLAKEIRAFTLFATHYFEMTTLEQTHPGVVNVHLDATEHGDSIVFLHSVREGPANQSYGLQVAALAGVPQGVLKAAREKLQGLEQNAAITPQGDSLQLSLFDPFTPAAPPPQTEPKPDPVRQKIEQIDPDELTPRQALEKLYELKQECKD</sequence>
<dbReference type="EMBL" id="AP017372">
    <property type="protein sequence ID" value="BAU58154.1"/>
    <property type="molecule type" value="Genomic_DNA"/>
</dbReference>
<dbReference type="GO" id="GO:0030983">
    <property type="term" value="F:mismatched DNA binding"/>
    <property type="evidence" value="ECO:0007669"/>
    <property type="project" value="InterPro"/>
</dbReference>
<keyword evidence="6 9" id="KW-0238">DNA-binding</keyword>
<dbReference type="Gene3D" id="6.10.140.430">
    <property type="match status" value="1"/>
</dbReference>
<comment type="function">
    <text evidence="8 9">This protein is involved in the repair of mismatches in DNA. It is possible that it carries out the mismatch recognition step. This protein has a weak ATPase activity.</text>
</comment>
<dbReference type="GO" id="GO:0140664">
    <property type="term" value="F:ATP-dependent DNA damage sensor activity"/>
    <property type="evidence" value="ECO:0007669"/>
    <property type="project" value="InterPro"/>
</dbReference>
<dbReference type="SMART" id="SM00534">
    <property type="entry name" value="MUTSac"/>
    <property type="match status" value="1"/>
</dbReference>
<evidence type="ECO:0000256" key="8">
    <source>
        <dbReference type="ARBA" id="ARBA00024647"/>
    </source>
</evidence>
<dbReference type="PANTHER" id="PTHR11361:SF34">
    <property type="entry name" value="DNA MISMATCH REPAIR PROTEIN MSH1, MITOCHONDRIAL"/>
    <property type="match status" value="1"/>
</dbReference>
<evidence type="ECO:0000313" key="14">
    <source>
        <dbReference type="Proteomes" id="UP000218890"/>
    </source>
</evidence>
<dbReference type="Gene3D" id="3.40.1170.10">
    <property type="entry name" value="DNA repair protein MutS, domain I"/>
    <property type="match status" value="1"/>
</dbReference>
<evidence type="ECO:0000256" key="7">
    <source>
        <dbReference type="ARBA" id="ARBA00023204"/>
    </source>
</evidence>
<dbReference type="GO" id="GO:0005829">
    <property type="term" value="C:cytosol"/>
    <property type="evidence" value="ECO:0007669"/>
    <property type="project" value="TreeGrafter"/>
</dbReference>
<dbReference type="SMART" id="SM00533">
    <property type="entry name" value="MUTSd"/>
    <property type="match status" value="1"/>
</dbReference>
<feature type="compositionally biased region" description="Basic and acidic residues" evidence="11">
    <location>
        <begin position="843"/>
        <end position="854"/>
    </location>
</feature>
<dbReference type="Pfam" id="PF05190">
    <property type="entry name" value="MutS_IV"/>
    <property type="match status" value="1"/>
</dbReference>
<evidence type="ECO:0000256" key="11">
    <source>
        <dbReference type="SAM" id="MobiDB-lite"/>
    </source>
</evidence>
<dbReference type="PROSITE" id="PS00486">
    <property type="entry name" value="DNA_MISMATCH_REPAIR_2"/>
    <property type="match status" value="1"/>
</dbReference>
<dbReference type="NCBIfam" id="TIGR01070">
    <property type="entry name" value="mutS1"/>
    <property type="match status" value="1"/>
</dbReference>
<evidence type="ECO:0000259" key="12">
    <source>
        <dbReference type="PROSITE" id="PS00486"/>
    </source>
</evidence>
<dbReference type="InterPro" id="IPR036678">
    <property type="entry name" value="MutS_con_dom_sf"/>
</dbReference>
<dbReference type="Pfam" id="PF05188">
    <property type="entry name" value="MutS_II"/>
    <property type="match status" value="1"/>
</dbReference>
<dbReference type="InterPro" id="IPR005748">
    <property type="entry name" value="DNA_mismatch_repair_MutS"/>
</dbReference>
<dbReference type="Pfam" id="PF01624">
    <property type="entry name" value="MutS_I"/>
    <property type="match status" value="1"/>
</dbReference>
<reference evidence="13" key="1">
    <citation type="submission" date="2016-02" db="EMBL/GenBank/DDBJ databases">
        <title>Halorhodospira halochloris DSM-1059 complete genome, version 2.</title>
        <authorList>
            <person name="Tsukatani Y."/>
        </authorList>
    </citation>
    <scope>NUCLEOTIDE SEQUENCE</scope>
    <source>
        <strain evidence="13">DSM 1059</strain>
    </source>
</reference>
<accession>A0A0X8X9W1</accession>
<dbReference type="Gene3D" id="3.40.50.300">
    <property type="entry name" value="P-loop containing nucleotide triphosphate hydrolases"/>
    <property type="match status" value="1"/>
</dbReference>
<dbReference type="PIRSF" id="PIRSF037677">
    <property type="entry name" value="DNA_mis_repair_Msh6"/>
    <property type="match status" value="1"/>
</dbReference>
<dbReference type="InterPro" id="IPR027417">
    <property type="entry name" value="P-loop_NTPase"/>
</dbReference>
<dbReference type="PANTHER" id="PTHR11361">
    <property type="entry name" value="DNA MISMATCH REPAIR PROTEIN MUTS FAMILY MEMBER"/>
    <property type="match status" value="1"/>
</dbReference>
<evidence type="ECO:0000256" key="2">
    <source>
        <dbReference type="ARBA" id="ARBA00021982"/>
    </source>
</evidence>
<keyword evidence="5 9" id="KW-0067">ATP-binding</keyword>
<dbReference type="InterPro" id="IPR007860">
    <property type="entry name" value="DNA_mmatch_repair_MutS_con_dom"/>
</dbReference>
<organism evidence="13 14">
    <name type="scientific">Halorhodospira halochloris</name>
    <name type="common">Ectothiorhodospira halochloris</name>
    <dbReference type="NCBI Taxonomy" id="1052"/>
    <lineage>
        <taxon>Bacteria</taxon>
        <taxon>Pseudomonadati</taxon>
        <taxon>Pseudomonadota</taxon>
        <taxon>Gammaproteobacteria</taxon>
        <taxon>Chromatiales</taxon>
        <taxon>Ectothiorhodospiraceae</taxon>
        <taxon>Halorhodospira</taxon>
    </lineage>
</organism>
<dbReference type="AlphaFoldDB" id="A0A0X8X9W1"/>
<evidence type="ECO:0000256" key="3">
    <source>
        <dbReference type="ARBA" id="ARBA00022741"/>
    </source>
</evidence>
<dbReference type="InterPro" id="IPR000432">
    <property type="entry name" value="DNA_mismatch_repair_MutS_C"/>
</dbReference>
<dbReference type="Pfam" id="PF00488">
    <property type="entry name" value="MutS_V"/>
    <property type="match status" value="1"/>
</dbReference>
<keyword evidence="3 9" id="KW-0547">Nucleotide-binding</keyword>
<keyword evidence="14" id="KW-1185">Reference proteome</keyword>
<keyword evidence="4 9" id="KW-0227">DNA damage</keyword>
<gene>
    <name evidence="9 13" type="primary">mutS</name>
    <name evidence="13" type="ORF">HH1059_14490</name>
</gene>
<feature type="region of interest" description="Disordered" evidence="11">
    <location>
        <begin position="829"/>
        <end position="864"/>
    </location>
</feature>
<dbReference type="InterPro" id="IPR007695">
    <property type="entry name" value="DNA_mismatch_repair_MutS-lik_N"/>
</dbReference>
<protein>
    <recommendedName>
        <fullName evidence="2 9">DNA mismatch repair protein MutS</fullName>
    </recommendedName>
</protein>
<dbReference type="Proteomes" id="UP000218890">
    <property type="component" value="Chromosome"/>
</dbReference>
<dbReference type="SUPFAM" id="SSF52540">
    <property type="entry name" value="P-loop containing nucleoside triphosphate hydrolases"/>
    <property type="match status" value="1"/>
</dbReference>
<dbReference type="GO" id="GO:0005524">
    <property type="term" value="F:ATP binding"/>
    <property type="evidence" value="ECO:0007669"/>
    <property type="project" value="UniProtKB-UniRule"/>
</dbReference>
<evidence type="ECO:0000256" key="4">
    <source>
        <dbReference type="ARBA" id="ARBA00022763"/>
    </source>
</evidence>
<dbReference type="InterPro" id="IPR036187">
    <property type="entry name" value="DNA_mismatch_repair_MutS_sf"/>
</dbReference>